<protein>
    <recommendedName>
        <fullName evidence="4">B box-type domain-containing protein</fullName>
    </recommendedName>
</protein>
<comment type="caution">
    <text evidence="2">The sequence shown here is derived from an EMBL/GenBank/DDBJ whole genome shotgun (WGS) entry which is preliminary data.</text>
</comment>
<dbReference type="AlphaFoldDB" id="A0AB34JVT5"/>
<feature type="region of interest" description="Disordered" evidence="1">
    <location>
        <begin position="164"/>
        <end position="229"/>
    </location>
</feature>
<reference evidence="2 3" key="1">
    <citation type="journal article" date="2024" name="Science">
        <title>Giant polyketide synthase enzymes in the biosynthesis of giant marine polyether toxins.</title>
        <authorList>
            <person name="Fallon T.R."/>
            <person name="Shende V.V."/>
            <person name="Wierzbicki I.H."/>
            <person name="Pendleton A.L."/>
            <person name="Watervoot N.F."/>
            <person name="Auber R.P."/>
            <person name="Gonzalez D.J."/>
            <person name="Wisecaver J.H."/>
            <person name="Moore B.S."/>
        </authorList>
    </citation>
    <scope>NUCLEOTIDE SEQUENCE [LARGE SCALE GENOMIC DNA]</scope>
    <source>
        <strain evidence="2 3">12B1</strain>
    </source>
</reference>
<proteinExistence type="predicted"/>
<sequence length="229" mass="25183">MWGGYGGYGFGRKRRHGEWRLCAQCEDEFDMEEEEDEWGVCCDCECYLCETCMNEMTCTGCEAALDRNESVIGTAVCESCSETCEHCEEADWPATYCTTCFKQHITTCTFKTRAERVMATADQEIDDAEKAVADTRQEIASAQAKLTRLEEELTRARQRKVDAEVALGVTTDRQGRPPASPAARSPVPVPVPNATASSRVRGKARAVASPVAAEQTLPSSGSRSSRRKA</sequence>
<organism evidence="2 3">
    <name type="scientific">Prymnesium parvum</name>
    <name type="common">Toxic golden alga</name>
    <dbReference type="NCBI Taxonomy" id="97485"/>
    <lineage>
        <taxon>Eukaryota</taxon>
        <taxon>Haptista</taxon>
        <taxon>Haptophyta</taxon>
        <taxon>Prymnesiophyceae</taxon>
        <taxon>Prymnesiales</taxon>
        <taxon>Prymnesiaceae</taxon>
        <taxon>Prymnesium</taxon>
    </lineage>
</organism>
<dbReference type="EMBL" id="JBGBPQ010000004">
    <property type="protein sequence ID" value="KAL1524866.1"/>
    <property type="molecule type" value="Genomic_DNA"/>
</dbReference>
<accession>A0AB34JVT5</accession>
<evidence type="ECO:0000313" key="2">
    <source>
        <dbReference type="EMBL" id="KAL1524866.1"/>
    </source>
</evidence>
<dbReference type="Proteomes" id="UP001515480">
    <property type="component" value="Unassembled WGS sequence"/>
</dbReference>
<evidence type="ECO:0000313" key="3">
    <source>
        <dbReference type="Proteomes" id="UP001515480"/>
    </source>
</evidence>
<gene>
    <name evidence="2" type="ORF">AB1Y20_019746</name>
</gene>
<evidence type="ECO:0000256" key="1">
    <source>
        <dbReference type="SAM" id="MobiDB-lite"/>
    </source>
</evidence>
<name>A0AB34JVT5_PRYPA</name>
<keyword evidence="3" id="KW-1185">Reference proteome</keyword>
<evidence type="ECO:0008006" key="4">
    <source>
        <dbReference type="Google" id="ProtNLM"/>
    </source>
</evidence>